<dbReference type="InterPro" id="IPR014729">
    <property type="entry name" value="Rossmann-like_a/b/a_fold"/>
</dbReference>
<evidence type="ECO:0000259" key="10">
    <source>
        <dbReference type="PROSITE" id="PS50263"/>
    </source>
</evidence>
<comment type="function">
    <text evidence="7">Catalyzes the ATP-dependent amidation of deamido-NAD to form NAD. Uses L-glutamine as a nitrogen source.</text>
</comment>
<evidence type="ECO:0000256" key="3">
    <source>
        <dbReference type="ARBA" id="ARBA00022598"/>
    </source>
</evidence>
<evidence type="ECO:0000256" key="9">
    <source>
        <dbReference type="RuleBase" id="RU003811"/>
    </source>
</evidence>
<comment type="pathway">
    <text evidence="1 7 8">Cofactor biosynthesis; NAD(+) biosynthesis; NAD(+) from deamido-NAD(+) (L-Gln route): step 1/1.</text>
</comment>
<protein>
    <recommendedName>
        <fullName evidence="7 8">Glutamine-dependent NAD(+) synthetase</fullName>
        <ecNumber evidence="7 8">6.3.5.1</ecNumber>
    </recommendedName>
    <alternativeName>
        <fullName evidence="7 8">NAD(+) synthase [glutamine-hydrolyzing]</fullName>
    </alternativeName>
</protein>
<dbReference type="InterPro" id="IPR036526">
    <property type="entry name" value="C-N_Hydrolase_sf"/>
</dbReference>
<feature type="binding site" evidence="7">
    <location>
        <position position="373"/>
    </location>
    <ligand>
        <name>deamido-NAD(+)</name>
        <dbReference type="ChEBI" id="CHEBI:58437"/>
        <note>ligand shared between two neighboring subunits</note>
    </ligand>
</feature>
<feature type="binding site" evidence="7">
    <location>
        <position position="181"/>
    </location>
    <ligand>
        <name>L-glutamine</name>
        <dbReference type="ChEBI" id="CHEBI:58359"/>
    </ligand>
</feature>
<evidence type="ECO:0000256" key="5">
    <source>
        <dbReference type="ARBA" id="ARBA00022840"/>
    </source>
</evidence>
<comment type="catalytic activity">
    <reaction evidence="7 8">
        <text>deamido-NAD(+) + L-glutamine + ATP + H2O = L-glutamate + AMP + diphosphate + NAD(+) + H(+)</text>
        <dbReference type="Rhea" id="RHEA:24384"/>
        <dbReference type="ChEBI" id="CHEBI:15377"/>
        <dbReference type="ChEBI" id="CHEBI:15378"/>
        <dbReference type="ChEBI" id="CHEBI:29985"/>
        <dbReference type="ChEBI" id="CHEBI:30616"/>
        <dbReference type="ChEBI" id="CHEBI:33019"/>
        <dbReference type="ChEBI" id="CHEBI:57540"/>
        <dbReference type="ChEBI" id="CHEBI:58359"/>
        <dbReference type="ChEBI" id="CHEBI:58437"/>
        <dbReference type="ChEBI" id="CHEBI:456215"/>
        <dbReference type="EC" id="6.3.5.1"/>
    </reaction>
</comment>
<name>A0ABS3AR36_9BACT</name>
<keyword evidence="6 7" id="KW-0520">NAD</keyword>
<keyword evidence="3 7" id="KW-0436">Ligase</keyword>
<evidence type="ECO:0000313" key="11">
    <source>
        <dbReference type="EMBL" id="MBN4067202.1"/>
    </source>
</evidence>
<dbReference type="SUPFAM" id="SSF52402">
    <property type="entry name" value="Adenine nucleotide alpha hydrolases-like"/>
    <property type="match status" value="1"/>
</dbReference>
<dbReference type="Gene3D" id="3.40.50.620">
    <property type="entry name" value="HUPs"/>
    <property type="match status" value="1"/>
</dbReference>
<dbReference type="InterPro" id="IPR003010">
    <property type="entry name" value="C-N_Hydrolase"/>
</dbReference>
<dbReference type="GO" id="GO:0003952">
    <property type="term" value="F:NAD+ synthase (glutamine-hydrolyzing) activity"/>
    <property type="evidence" value="ECO:0007669"/>
    <property type="project" value="UniProtKB-EC"/>
</dbReference>
<evidence type="ECO:0000256" key="7">
    <source>
        <dbReference type="HAMAP-Rule" id="MF_02090"/>
    </source>
</evidence>
<dbReference type="EC" id="6.3.5.1" evidence="7 8"/>
<organism evidence="11 12">
    <name type="scientific">Simkania negevensis</name>
    <dbReference type="NCBI Taxonomy" id="83561"/>
    <lineage>
        <taxon>Bacteria</taxon>
        <taxon>Pseudomonadati</taxon>
        <taxon>Chlamydiota</taxon>
        <taxon>Chlamydiia</taxon>
        <taxon>Parachlamydiales</taxon>
        <taxon>Simkaniaceae</taxon>
        <taxon>Simkania</taxon>
    </lineage>
</organism>
<dbReference type="Proteomes" id="UP000722121">
    <property type="component" value="Unassembled WGS sequence"/>
</dbReference>
<dbReference type="PANTHER" id="PTHR23090:SF9">
    <property type="entry name" value="GLUTAMINE-DEPENDENT NAD(+) SYNTHETASE"/>
    <property type="match status" value="1"/>
</dbReference>
<dbReference type="Pfam" id="PF00795">
    <property type="entry name" value="CN_hydrolase"/>
    <property type="match status" value="1"/>
</dbReference>
<dbReference type="PANTHER" id="PTHR23090">
    <property type="entry name" value="NH 3 /GLUTAMINE-DEPENDENT NAD + SYNTHETASE"/>
    <property type="match status" value="1"/>
</dbReference>
<feature type="binding site" evidence="7">
    <location>
        <position position="187"/>
    </location>
    <ligand>
        <name>L-glutamine</name>
        <dbReference type="ChEBI" id="CHEBI:58359"/>
    </ligand>
</feature>
<dbReference type="PROSITE" id="PS50263">
    <property type="entry name" value="CN_HYDROLASE"/>
    <property type="match status" value="1"/>
</dbReference>
<feature type="active site" description="For glutaminase activity" evidence="7">
    <location>
        <position position="108"/>
    </location>
</feature>
<feature type="binding site" evidence="7">
    <location>
        <position position="513"/>
    </location>
    <ligand>
        <name>deamido-NAD(+)</name>
        <dbReference type="ChEBI" id="CHEBI:58437"/>
        <note>ligand shared between two neighboring subunits</note>
    </ligand>
</feature>
<keyword evidence="4 7" id="KW-0547">Nucleotide-binding</keyword>
<dbReference type="EMBL" id="JAFITR010000083">
    <property type="protein sequence ID" value="MBN4067202.1"/>
    <property type="molecule type" value="Genomic_DNA"/>
</dbReference>
<evidence type="ECO:0000256" key="6">
    <source>
        <dbReference type="ARBA" id="ARBA00023027"/>
    </source>
</evidence>
<dbReference type="PIRSF" id="PIRSF006630">
    <property type="entry name" value="NADS_GAT"/>
    <property type="match status" value="1"/>
</dbReference>
<dbReference type="NCBIfam" id="NF010588">
    <property type="entry name" value="PRK13981.1"/>
    <property type="match status" value="1"/>
</dbReference>
<feature type="active site" description="Proton acceptor; for glutaminase activity" evidence="7">
    <location>
        <position position="41"/>
    </location>
</feature>
<dbReference type="InterPro" id="IPR003694">
    <property type="entry name" value="NAD_synthase"/>
</dbReference>
<keyword evidence="12" id="KW-1185">Reference proteome</keyword>
<evidence type="ECO:0000256" key="2">
    <source>
        <dbReference type="ARBA" id="ARBA00007145"/>
    </source>
</evidence>
<dbReference type="InterPro" id="IPR014445">
    <property type="entry name" value="Gln-dep_NAD_synthase"/>
</dbReference>
<dbReference type="Gene3D" id="3.60.110.10">
    <property type="entry name" value="Carbon-nitrogen hydrolase"/>
    <property type="match status" value="1"/>
</dbReference>
<dbReference type="Pfam" id="PF02540">
    <property type="entry name" value="NAD_synthase"/>
    <property type="match status" value="1"/>
</dbReference>
<dbReference type="HAMAP" id="MF_02090">
    <property type="entry name" value="NadE_glutamine_dep"/>
    <property type="match status" value="1"/>
</dbReference>
<evidence type="ECO:0000256" key="8">
    <source>
        <dbReference type="PIRNR" id="PIRNR006630"/>
    </source>
</evidence>
<comment type="similarity">
    <text evidence="9">Belongs to the NAD synthetase family.</text>
</comment>
<feature type="binding site" evidence="7">
    <location>
        <position position="402"/>
    </location>
    <ligand>
        <name>deamido-NAD(+)</name>
        <dbReference type="ChEBI" id="CHEBI:58437"/>
        <note>ligand shared between two neighboring subunits</note>
    </ligand>
</feature>
<gene>
    <name evidence="7" type="primary">nadE</name>
    <name evidence="11" type="ORF">JYU14_03865</name>
</gene>
<feature type="active site" description="Nucleophile; for glutaminase activity" evidence="7">
    <location>
        <position position="144"/>
    </location>
</feature>
<dbReference type="CDD" id="cd07570">
    <property type="entry name" value="GAT_Gln-NAD-synth"/>
    <property type="match status" value="1"/>
</dbReference>
<comment type="caution">
    <text evidence="11">The sequence shown here is derived from an EMBL/GenBank/DDBJ whole genome shotgun (WGS) entry which is preliminary data.</text>
</comment>
<keyword evidence="5 7" id="KW-0067">ATP-binding</keyword>
<evidence type="ECO:0000313" key="12">
    <source>
        <dbReference type="Proteomes" id="UP000722121"/>
    </source>
</evidence>
<feature type="binding site" evidence="7">
    <location>
        <begin position="290"/>
        <end position="297"/>
    </location>
    <ligand>
        <name>ATP</name>
        <dbReference type="ChEBI" id="CHEBI:30616"/>
    </ligand>
</feature>
<evidence type="ECO:0000256" key="1">
    <source>
        <dbReference type="ARBA" id="ARBA00005188"/>
    </source>
</evidence>
<comment type="caution">
    <text evidence="7">Lacks conserved residue(s) required for the propagation of feature annotation.</text>
</comment>
<sequence>MRISIAQLNPTIGELPKNLSAIVAAIEQARKEEVQLIVFPELATCGYPPGDLLYFELFISQLENALHDIVKASKEITTVVGTARRKDGRLYNSAAIIENQQLVGYHDKILLPSYDVFDERRYFQPGRDCSTWTIAGNKVAVTICEDIWLHGTPSLAAYYNQDPVETFKKQKPDILINISASPYHVAKAKFRYDIACQVAKTLDCPAVLCNQVGGNDSLIFDGSSFAIDKNGRLIGQAASFEEDIVVVDTNSSVVKDFRPSHSQEQELHDALVLAVKDYFAKTGFSKACIGLSGGVDSALVACLAKKAIGSNNVLAIAMPSRFSSVASKRDAQKLADNLNIEYREIPIEEPFTAMLNILSPHFEGKPFDTTEENLQARIRGMILMAFSNKHGHLVLATGNKSELATGYATLYGDMCGGVSVINDLTKQQVYLLCHYINRDKSVIPQSILTKPPSAELREGQLDSDSLPPYDVIDNILEGFVLKQMSIKEIVNVYGYDESVVQDIVKRILTNEYKRRQAPPGFRVSDKAFSIGRRFPIAQHWRGR</sequence>
<feature type="domain" description="CN hydrolase" evidence="10">
    <location>
        <begin position="1"/>
        <end position="251"/>
    </location>
</feature>
<dbReference type="InterPro" id="IPR022310">
    <property type="entry name" value="NAD/GMP_synthase"/>
</dbReference>
<reference evidence="11 12" key="1">
    <citation type="submission" date="2021-02" db="EMBL/GenBank/DDBJ databases">
        <title>Activity-based single-cell genomes from oceanic crustal fluid captures similar information to metagenomic and metatranscriptomic surveys with orders of magnitude less sampling.</title>
        <authorList>
            <person name="D'Angelo T.S."/>
            <person name="Orcutt B.N."/>
        </authorList>
    </citation>
    <scope>NUCLEOTIDE SEQUENCE [LARGE SCALE GENOMIC DNA]</scope>
    <source>
        <strain evidence="11">AH-315-G07</strain>
    </source>
</reference>
<accession>A0ABS3AR36</accession>
<dbReference type="SUPFAM" id="SSF56317">
    <property type="entry name" value="Carbon-nitrogen hydrolase"/>
    <property type="match status" value="1"/>
</dbReference>
<comment type="similarity">
    <text evidence="2 7 8">In the C-terminal section; belongs to the NAD synthetase family.</text>
</comment>
<evidence type="ECO:0000256" key="4">
    <source>
        <dbReference type="ARBA" id="ARBA00022741"/>
    </source>
</evidence>
<feature type="binding site" evidence="7">
    <location>
        <position position="397"/>
    </location>
    <ligand>
        <name>ATP</name>
        <dbReference type="ChEBI" id="CHEBI:30616"/>
    </ligand>
</feature>
<proteinExistence type="inferred from homology"/>
<dbReference type="NCBIfam" id="TIGR00552">
    <property type="entry name" value="nadE"/>
    <property type="match status" value="1"/>
</dbReference>
<dbReference type="CDD" id="cd00553">
    <property type="entry name" value="NAD_synthase"/>
    <property type="match status" value="1"/>
</dbReference>
<feature type="binding site" evidence="7">
    <location>
        <position position="114"/>
    </location>
    <ligand>
        <name>L-glutamine</name>
        <dbReference type="ChEBI" id="CHEBI:58359"/>
    </ligand>
</feature>